<dbReference type="Pfam" id="PF01063">
    <property type="entry name" value="Aminotran_4"/>
    <property type="match status" value="1"/>
</dbReference>
<dbReference type="InterPro" id="IPR043131">
    <property type="entry name" value="BCAT-like_N"/>
</dbReference>
<comment type="cofactor">
    <cofactor evidence="1">
        <name>pyridoxal 5'-phosphate</name>
        <dbReference type="ChEBI" id="CHEBI:597326"/>
    </cofactor>
</comment>
<dbReference type="InterPro" id="IPR043132">
    <property type="entry name" value="BCAT-like_C"/>
</dbReference>
<dbReference type="EMBL" id="JAHJDP010000117">
    <property type="protein sequence ID" value="MBU2693206.1"/>
    <property type="molecule type" value="Genomic_DNA"/>
</dbReference>
<gene>
    <name evidence="14" type="ORF">KJ970_20000</name>
</gene>
<evidence type="ECO:0000313" key="14">
    <source>
        <dbReference type="EMBL" id="MBU2693206.1"/>
    </source>
</evidence>
<dbReference type="FunFam" id="3.30.470.10:FF:000004">
    <property type="entry name" value="Branched-chain-amino-acid aminotransferase"/>
    <property type="match status" value="1"/>
</dbReference>
<keyword evidence="7 14" id="KW-0032">Aminotransferase</keyword>
<dbReference type="GO" id="GO:0004084">
    <property type="term" value="F:branched-chain-amino-acid transaminase activity"/>
    <property type="evidence" value="ECO:0007669"/>
    <property type="project" value="UniProtKB-EC"/>
</dbReference>
<dbReference type="PANTHER" id="PTHR42825">
    <property type="entry name" value="AMINO ACID AMINOTRANSFERASE"/>
    <property type="match status" value="1"/>
</dbReference>
<keyword evidence="9" id="KW-0663">Pyridoxal phosphate</keyword>
<evidence type="ECO:0000313" key="15">
    <source>
        <dbReference type="Proteomes" id="UP000777784"/>
    </source>
</evidence>
<comment type="catalytic activity">
    <reaction evidence="11">
        <text>L-isoleucine + 2-oxoglutarate = (S)-3-methyl-2-oxopentanoate + L-glutamate</text>
        <dbReference type="Rhea" id="RHEA:24801"/>
        <dbReference type="ChEBI" id="CHEBI:16810"/>
        <dbReference type="ChEBI" id="CHEBI:29985"/>
        <dbReference type="ChEBI" id="CHEBI:35146"/>
        <dbReference type="ChEBI" id="CHEBI:58045"/>
        <dbReference type="EC" id="2.6.1.42"/>
    </reaction>
</comment>
<dbReference type="InterPro" id="IPR036038">
    <property type="entry name" value="Aminotransferase-like"/>
</dbReference>
<dbReference type="NCBIfam" id="TIGR01123">
    <property type="entry name" value="ilvE_II"/>
    <property type="match status" value="1"/>
</dbReference>
<evidence type="ECO:0000256" key="3">
    <source>
        <dbReference type="ARBA" id="ARBA00004931"/>
    </source>
</evidence>
<evidence type="ECO:0000256" key="10">
    <source>
        <dbReference type="ARBA" id="ARBA00048212"/>
    </source>
</evidence>
<evidence type="ECO:0000256" key="11">
    <source>
        <dbReference type="ARBA" id="ARBA00048798"/>
    </source>
</evidence>
<evidence type="ECO:0000256" key="5">
    <source>
        <dbReference type="ARBA" id="ARBA00009320"/>
    </source>
</evidence>
<comment type="pathway">
    <text evidence="3">Amino-acid biosynthesis; L-valine biosynthesis; L-valine from pyruvate: step 4/4.</text>
</comment>
<dbReference type="EC" id="2.6.1.42" evidence="6"/>
<evidence type="ECO:0000256" key="2">
    <source>
        <dbReference type="ARBA" id="ARBA00004824"/>
    </source>
</evidence>
<dbReference type="PIRSF" id="PIRSF006468">
    <property type="entry name" value="BCAT1"/>
    <property type="match status" value="1"/>
</dbReference>
<comment type="similarity">
    <text evidence="5">Belongs to the class-IV pyridoxal-phosphate-dependent aminotransferase family.</text>
</comment>
<evidence type="ECO:0000256" key="7">
    <source>
        <dbReference type="ARBA" id="ARBA00022576"/>
    </source>
</evidence>
<comment type="pathway">
    <text evidence="2">Amino-acid biosynthesis; L-isoleucine biosynthesis; L-isoleucine from 2-oxobutanoate: step 4/4.</text>
</comment>
<dbReference type="PANTHER" id="PTHR42825:SF2">
    <property type="entry name" value="BRANCHED-CHAIN-AMINO-ACID AMINOTRANSFERASE 3, CHLOROPLASTIC-RELATED"/>
    <property type="match status" value="1"/>
</dbReference>
<dbReference type="CDD" id="cd01557">
    <property type="entry name" value="BCAT_beta_family"/>
    <property type="match status" value="1"/>
</dbReference>
<keyword evidence="8 14" id="KW-0808">Transferase</keyword>
<name>A0A948W8Z1_UNCEI</name>
<evidence type="ECO:0000256" key="1">
    <source>
        <dbReference type="ARBA" id="ARBA00001933"/>
    </source>
</evidence>
<accession>A0A948W8Z1</accession>
<dbReference type="InterPro" id="IPR005786">
    <property type="entry name" value="B_amino_transII"/>
</dbReference>
<evidence type="ECO:0000256" key="6">
    <source>
        <dbReference type="ARBA" id="ARBA00013053"/>
    </source>
</evidence>
<comment type="catalytic activity">
    <reaction evidence="12">
        <text>L-leucine + 2-oxoglutarate = 4-methyl-2-oxopentanoate + L-glutamate</text>
        <dbReference type="Rhea" id="RHEA:18321"/>
        <dbReference type="ChEBI" id="CHEBI:16810"/>
        <dbReference type="ChEBI" id="CHEBI:17865"/>
        <dbReference type="ChEBI" id="CHEBI:29985"/>
        <dbReference type="ChEBI" id="CHEBI:57427"/>
        <dbReference type="EC" id="2.6.1.42"/>
    </reaction>
</comment>
<dbReference type="Proteomes" id="UP000777784">
    <property type="component" value="Unassembled WGS sequence"/>
</dbReference>
<evidence type="ECO:0000256" key="12">
    <source>
        <dbReference type="ARBA" id="ARBA00049229"/>
    </source>
</evidence>
<dbReference type="GO" id="GO:0009081">
    <property type="term" value="P:branched-chain amino acid metabolic process"/>
    <property type="evidence" value="ECO:0007669"/>
    <property type="project" value="InterPro"/>
</dbReference>
<comment type="caution">
    <text evidence="14">The sequence shown here is derived from an EMBL/GenBank/DDBJ whole genome shotgun (WGS) entry which is preliminary data.</text>
</comment>
<feature type="modified residue" description="N6-(pyridoxal phosphate)lysine" evidence="13">
    <location>
        <position position="188"/>
    </location>
</feature>
<evidence type="ECO:0000256" key="13">
    <source>
        <dbReference type="PIRSR" id="PIRSR006468-1"/>
    </source>
</evidence>
<dbReference type="AlphaFoldDB" id="A0A948W8Z1"/>
<proteinExistence type="inferred from homology"/>
<dbReference type="Gene3D" id="3.30.470.10">
    <property type="match status" value="1"/>
</dbReference>
<evidence type="ECO:0000256" key="9">
    <source>
        <dbReference type="ARBA" id="ARBA00022898"/>
    </source>
</evidence>
<evidence type="ECO:0000256" key="4">
    <source>
        <dbReference type="ARBA" id="ARBA00005072"/>
    </source>
</evidence>
<sequence>MGIAERVHLDWASLPFGYSKTDVSIRYTWREGEWDNGVESREEYFPIHIAATALHYGQAAFEGLKVFCTKDNRALGFRIEENAKRMQHSGEMLMMEAPSVELFRKAVHRMVKANQRFIPPYGSGASLYVRPLLFGTGPRIGVKPADEYTFMVLVTPVGPYFKSGFTPTRLIIEESFDRAAPKGVGTAKAAGNYGAGMRATVRARRNGYGEALYLDAKNHRTIDELGAANFFGITSDKRYVTPNSPTVLRSITNMSLRTIAKELGYRVEEREVPVEELDSFIETGACGTAAVITPIESITFRDREIVYLKDGKPGQHCTALYRALTDIQHGDAPDPHGWTEEIEM</sequence>
<dbReference type="NCBIfam" id="NF009897">
    <property type="entry name" value="PRK13357.1"/>
    <property type="match status" value="1"/>
</dbReference>
<dbReference type="InterPro" id="IPR001544">
    <property type="entry name" value="Aminotrans_IV"/>
</dbReference>
<dbReference type="SUPFAM" id="SSF56752">
    <property type="entry name" value="D-aminoacid aminotransferase-like PLP-dependent enzymes"/>
    <property type="match status" value="1"/>
</dbReference>
<comment type="pathway">
    <text evidence="4">Amino-acid biosynthesis; L-leucine biosynthesis; L-leucine from 3-methyl-2-oxobutanoate: step 4/4.</text>
</comment>
<reference evidence="14" key="1">
    <citation type="submission" date="2021-05" db="EMBL/GenBank/DDBJ databases">
        <title>Energy efficiency and biological interactions define the core microbiome of deep oligotrophic groundwater.</title>
        <authorList>
            <person name="Mehrshad M."/>
            <person name="Lopez-Fernandez M."/>
            <person name="Bell E."/>
            <person name="Bernier-Latmani R."/>
            <person name="Bertilsson S."/>
            <person name="Dopson M."/>
        </authorList>
    </citation>
    <scope>NUCLEOTIDE SEQUENCE</scope>
    <source>
        <strain evidence="14">Modern_marine.mb.64</strain>
    </source>
</reference>
<comment type="catalytic activity">
    <reaction evidence="10">
        <text>L-valine + 2-oxoglutarate = 3-methyl-2-oxobutanoate + L-glutamate</text>
        <dbReference type="Rhea" id="RHEA:24813"/>
        <dbReference type="ChEBI" id="CHEBI:11851"/>
        <dbReference type="ChEBI" id="CHEBI:16810"/>
        <dbReference type="ChEBI" id="CHEBI:29985"/>
        <dbReference type="ChEBI" id="CHEBI:57762"/>
        <dbReference type="EC" id="2.6.1.42"/>
    </reaction>
</comment>
<organism evidence="14 15">
    <name type="scientific">Eiseniibacteriota bacterium</name>
    <dbReference type="NCBI Taxonomy" id="2212470"/>
    <lineage>
        <taxon>Bacteria</taxon>
        <taxon>Candidatus Eiseniibacteriota</taxon>
    </lineage>
</organism>
<evidence type="ECO:0000256" key="8">
    <source>
        <dbReference type="ARBA" id="ARBA00022679"/>
    </source>
</evidence>
<dbReference type="InterPro" id="IPR033939">
    <property type="entry name" value="BCAT_family"/>
</dbReference>
<protein>
    <recommendedName>
        <fullName evidence="6">branched-chain-amino-acid transaminase</fullName>
        <ecNumber evidence="6">2.6.1.42</ecNumber>
    </recommendedName>
</protein>
<dbReference type="Gene3D" id="3.20.10.10">
    <property type="entry name" value="D-amino Acid Aminotransferase, subunit A, domain 2"/>
    <property type="match status" value="1"/>
</dbReference>